<proteinExistence type="predicted"/>
<dbReference type="RefSeq" id="XP_005113417.2">
    <property type="nucleotide sequence ID" value="XM_005113360.3"/>
</dbReference>
<dbReference type="Gene3D" id="3.40.50.2300">
    <property type="match status" value="1"/>
</dbReference>
<sequence>MNDAGKTTLLFLWTLPSLWPLTFALVSTTPHSGDDYSTTPTCVNKYRLPHTPTDEIRIGVLLPFQGPQPWVIHRTFPAIKMAVESIQNQTDMLRGYTIQLNSADSNCSETIGPLAAIDMYLNQSAHVFLGPACAYAVAPIARFSFSWGIPVVTAGALVSALKDKSEYRLLTRVQGTHAKVSEFILNLFQSFEWENIALLYNDNKNSQSERQHCYFSVEPVFHGLRDKKANPWAYEFDERSGQRLQWARMLREASNHARSESLVI</sequence>
<protein>
    <submittedName>
        <fullName evidence="8">Atrial natriuretic peptide receptor 1</fullName>
    </submittedName>
</protein>
<keyword evidence="2" id="KW-0812">Transmembrane</keyword>
<organism evidence="7 8">
    <name type="scientific">Aplysia californica</name>
    <name type="common">California sea hare</name>
    <dbReference type="NCBI Taxonomy" id="6500"/>
    <lineage>
        <taxon>Eukaryota</taxon>
        <taxon>Metazoa</taxon>
        <taxon>Spiralia</taxon>
        <taxon>Lophotrochozoa</taxon>
        <taxon>Mollusca</taxon>
        <taxon>Gastropoda</taxon>
        <taxon>Heterobranchia</taxon>
        <taxon>Euthyneura</taxon>
        <taxon>Tectipleura</taxon>
        <taxon>Aplysiida</taxon>
        <taxon>Aplysioidea</taxon>
        <taxon>Aplysiidae</taxon>
        <taxon>Aplysia</taxon>
    </lineage>
</organism>
<evidence type="ECO:0000256" key="5">
    <source>
        <dbReference type="SAM" id="SignalP"/>
    </source>
</evidence>
<evidence type="ECO:0000256" key="4">
    <source>
        <dbReference type="ARBA" id="ARBA00023136"/>
    </source>
</evidence>
<keyword evidence="3" id="KW-1133">Transmembrane helix</keyword>
<gene>
    <name evidence="8" type="primary">LOC101856952</name>
</gene>
<evidence type="ECO:0000256" key="1">
    <source>
        <dbReference type="ARBA" id="ARBA00004370"/>
    </source>
</evidence>
<dbReference type="GeneID" id="101856952"/>
<keyword evidence="5" id="KW-0732">Signal</keyword>
<keyword evidence="7" id="KW-1185">Reference proteome</keyword>
<evidence type="ECO:0000313" key="8">
    <source>
        <dbReference type="RefSeq" id="XP_005113417.2"/>
    </source>
</evidence>
<dbReference type="InterPro" id="IPR001828">
    <property type="entry name" value="ANF_lig-bd_rcpt"/>
</dbReference>
<dbReference type="PANTHER" id="PTHR44755">
    <property type="entry name" value="NATRIURETIC PEPTIDE RECEPTOR 3-RELATED"/>
    <property type="match status" value="1"/>
</dbReference>
<reference evidence="8" key="1">
    <citation type="submission" date="2025-08" db="UniProtKB">
        <authorList>
            <consortium name="RefSeq"/>
        </authorList>
    </citation>
    <scope>IDENTIFICATION</scope>
</reference>
<keyword evidence="4" id="KW-0472">Membrane</keyword>
<dbReference type="SUPFAM" id="SSF53822">
    <property type="entry name" value="Periplasmic binding protein-like I"/>
    <property type="match status" value="1"/>
</dbReference>
<name>A0ABM0KB82_APLCA</name>
<evidence type="ECO:0000256" key="3">
    <source>
        <dbReference type="ARBA" id="ARBA00022989"/>
    </source>
</evidence>
<feature type="domain" description="Receptor ligand binding region" evidence="6">
    <location>
        <begin position="77"/>
        <end position="205"/>
    </location>
</feature>
<dbReference type="Pfam" id="PF01094">
    <property type="entry name" value="ANF_receptor"/>
    <property type="match status" value="1"/>
</dbReference>
<keyword evidence="8" id="KW-0675">Receptor</keyword>
<dbReference type="Proteomes" id="UP000694888">
    <property type="component" value="Unplaced"/>
</dbReference>
<feature type="signal peptide" evidence="5">
    <location>
        <begin position="1"/>
        <end position="24"/>
    </location>
</feature>
<evidence type="ECO:0000256" key="2">
    <source>
        <dbReference type="ARBA" id="ARBA00022692"/>
    </source>
</evidence>
<dbReference type="InterPro" id="IPR028082">
    <property type="entry name" value="Peripla_BP_I"/>
</dbReference>
<accession>A0ABM0KB82</accession>
<dbReference type="PANTHER" id="PTHR44755:SF8">
    <property type="entry name" value="RECEPTOR LIGAND BINDING REGION DOMAIN-CONTAINING PROTEIN"/>
    <property type="match status" value="1"/>
</dbReference>
<evidence type="ECO:0000259" key="6">
    <source>
        <dbReference type="Pfam" id="PF01094"/>
    </source>
</evidence>
<evidence type="ECO:0000313" key="7">
    <source>
        <dbReference type="Proteomes" id="UP000694888"/>
    </source>
</evidence>
<dbReference type="InterPro" id="IPR052612">
    <property type="entry name" value="ANP_Clearance_Receptor"/>
</dbReference>
<comment type="subcellular location">
    <subcellularLocation>
        <location evidence="1">Membrane</location>
    </subcellularLocation>
</comment>
<feature type="chain" id="PRO_5046607376" evidence="5">
    <location>
        <begin position="25"/>
        <end position="264"/>
    </location>
</feature>